<dbReference type="RefSeq" id="WP_187706642.1">
    <property type="nucleotide sequence ID" value="NZ_CP060822.1"/>
</dbReference>
<dbReference type="AlphaFoldDB" id="A0A7H0F2D9"/>
<proteinExistence type="predicted"/>
<keyword evidence="2" id="KW-1185">Reference proteome</keyword>
<gene>
    <name evidence="1" type="ORF">IAR63_03815</name>
</gene>
<dbReference type="Proteomes" id="UP000516013">
    <property type="component" value="Chromosome"/>
</dbReference>
<sequence length="60" mass="6785">MPSVIVYLTVGDLGTLLDRIYLIEFQHLLVFSPPGECVVMIPYYHHVTDNTQKLVLIAVV</sequence>
<organism evidence="1 2">
    <name type="scientific">Cylindrospermopsis curvispora GIHE-G1</name>
    <dbReference type="NCBI Taxonomy" id="2666332"/>
    <lineage>
        <taxon>Bacteria</taxon>
        <taxon>Bacillati</taxon>
        <taxon>Cyanobacteriota</taxon>
        <taxon>Cyanophyceae</taxon>
        <taxon>Nostocales</taxon>
        <taxon>Aphanizomenonaceae</taxon>
        <taxon>Cylindrospermopsis</taxon>
    </lineage>
</organism>
<evidence type="ECO:0000313" key="2">
    <source>
        <dbReference type="Proteomes" id="UP000516013"/>
    </source>
</evidence>
<protein>
    <submittedName>
        <fullName evidence="1">Uncharacterized protein</fullName>
    </submittedName>
</protein>
<dbReference type="EMBL" id="CP060822">
    <property type="protein sequence ID" value="QNP30205.1"/>
    <property type="molecule type" value="Genomic_DNA"/>
</dbReference>
<reference evidence="1 2" key="1">
    <citation type="submission" date="2020-08" db="EMBL/GenBank/DDBJ databases">
        <title>Complete genome sequence of Raphidiopsis curvispora isolated from drinking water reservoir in South Korea.</title>
        <authorList>
            <person name="Jeong J."/>
        </authorList>
    </citation>
    <scope>NUCLEOTIDE SEQUENCE [LARGE SCALE GENOMIC DNA]</scope>
    <source>
        <strain evidence="1 2">GIHE-G1</strain>
    </source>
</reference>
<accession>A0A7H0F2D9</accession>
<dbReference type="KEGG" id="ccur:IAR63_03815"/>
<name>A0A7H0F2D9_9CYAN</name>
<evidence type="ECO:0000313" key="1">
    <source>
        <dbReference type="EMBL" id="QNP30205.1"/>
    </source>
</evidence>